<dbReference type="VEuPathDB" id="FungiDB:PYU1_G003811"/>
<dbReference type="HOGENOM" id="CLU_125244_0_0_1"/>
<sequence length="186" mass="19872">MKFSLIAVVAAAVAAVSVDAAQVHIRVHSEKAGACPAGQFNDGSKCRQADHTKGECYNPATNKFQIGCAKGFICVNSKCDWPANANNGAGCWQSCSSGQYCEKSTNVCRGPISQGECFNYAIGYYQIGCDTGFECRNNKCEYKQGGNNNNNSNSQPAGWCLNPATGKYIPKCDPGFVCRNGKCDYA</sequence>
<evidence type="ECO:0000313" key="3">
    <source>
        <dbReference type="Proteomes" id="UP000019132"/>
    </source>
</evidence>
<proteinExistence type="predicted"/>
<keyword evidence="3" id="KW-1185">Reference proteome</keyword>
<feature type="signal peptide" evidence="1">
    <location>
        <begin position="1"/>
        <end position="20"/>
    </location>
</feature>
<evidence type="ECO:0000313" key="2">
    <source>
        <dbReference type="EnsemblProtists" id="PYU1_T003821"/>
    </source>
</evidence>
<accession>K3WFT0</accession>
<name>K3WFT0_GLOUD</name>
<dbReference type="Proteomes" id="UP000019132">
    <property type="component" value="Unassembled WGS sequence"/>
</dbReference>
<protein>
    <submittedName>
        <fullName evidence="2">Uncharacterized protein</fullName>
    </submittedName>
</protein>
<reference evidence="3" key="1">
    <citation type="journal article" date="2010" name="Genome Biol.">
        <title>Genome sequence of the necrotrophic plant pathogen Pythium ultimum reveals original pathogenicity mechanisms and effector repertoire.</title>
        <authorList>
            <person name="Levesque C.A."/>
            <person name="Brouwer H."/>
            <person name="Cano L."/>
            <person name="Hamilton J.P."/>
            <person name="Holt C."/>
            <person name="Huitema E."/>
            <person name="Raffaele S."/>
            <person name="Robideau G.P."/>
            <person name="Thines M."/>
            <person name="Win J."/>
            <person name="Zerillo M.M."/>
            <person name="Beakes G.W."/>
            <person name="Boore J.L."/>
            <person name="Busam D."/>
            <person name="Dumas B."/>
            <person name="Ferriera S."/>
            <person name="Fuerstenberg S.I."/>
            <person name="Gachon C.M."/>
            <person name="Gaulin E."/>
            <person name="Govers F."/>
            <person name="Grenville-Briggs L."/>
            <person name="Horner N."/>
            <person name="Hostetler J."/>
            <person name="Jiang R.H."/>
            <person name="Johnson J."/>
            <person name="Krajaejun T."/>
            <person name="Lin H."/>
            <person name="Meijer H.J."/>
            <person name="Moore B."/>
            <person name="Morris P."/>
            <person name="Phuntmart V."/>
            <person name="Puiu D."/>
            <person name="Shetty J."/>
            <person name="Stajich J.E."/>
            <person name="Tripathy S."/>
            <person name="Wawra S."/>
            <person name="van West P."/>
            <person name="Whitty B.R."/>
            <person name="Coutinho P.M."/>
            <person name="Henrissat B."/>
            <person name="Martin F."/>
            <person name="Thomas P.D."/>
            <person name="Tyler B.M."/>
            <person name="De Vries R.P."/>
            <person name="Kamoun S."/>
            <person name="Yandell M."/>
            <person name="Tisserat N."/>
            <person name="Buell C.R."/>
        </authorList>
    </citation>
    <scope>NUCLEOTIDE SEQUENCE</scope>
    <source>
        <strain evidence="3">DAOM:BR144</strain>
    </source>
</reference>
<dbReference type="InParanoid" id="K3WFT0"/>
<dbReference type="EnsemblProtists" id="PYU1_T003821">
    <property type="protein sequence ID" value="PYU1_T003821"/>
    <property type="gene ID" value="PYU1_G003811"/>
</dbReference>
<organism evidence="2 3">
    <name type="scientific">Globisporangium ultimum (strain ATCC 200006 / CBS 805.95 / DAOM BR144)</name>
    <name type="common">Pythium ultimum</name>
    <dbReference type="NCBI Taxonomy" id="431595"/>
    <lineage>
        <taxon>Eukaryota</taxon>
        <taxon>Sar</taxon>
        <taxon>Stramenopiles</taxon>
        <taxon>Oomycota</taxon>
        <taxon>Peronosporomycetes</taxon>
        <taxon>Pythiales</taxon>
        <taxon>Pythiaceae</taxon>
        <taxon>Globisporangium</taxon>
    </lineage>
</organism>
<reference evidence="3" key="2">
    <citation type="submission" date="2010-04" db="EMBL/GenBank/DDBJ databases">
        <authorList>
            <person name="Buell R."/>
            <person name="Hamilton J."/>
            <person name="Hostetler J."/>
        </authorList>
    </citation>
    <scope>NUCLEOTIDE SEQUENCE [LARGE SCALE GENOMIC DNA]</scope>
    <source>
        <strain evidence="3">DAOM:BR144</strain>
    </source>
</reference>
<dbReference type="AlphaFoldDB" id="K3WFT0"/>
<dbReference type="EMBL" id="GL376638">
    <property type="status" value="NOT_ANNOTATED_CDS"/>
    <property type="molecule type" value="Genomic_DNA"/>
</dbReference>
<dbReference type="OMA" id="VICYKSC"/>
<keyword evidence="1" id="KW-0732">Signal</keyword>
<reference evidence="2" key="3">
    <citation type="submission" date="2015-02" db="UniProtKB">
        <authorList>
            <consortium name="EnsemblProtists"/>
        </authorList>
    </citation>
    <scope>IDENTIFICATION</scope>
    <source>
        <strain evidence="2">DAOM BR144</strain>
    </source>
</reference>
<evidence type="ECO:0000256" key="1">
    <source>
        <dbReference type="SAM" id="SignalP"/>
    </source>
</evidence>
<dbReference type="eggNOG" id="ENOG502SUPK">
    <property type="taxonomic scope" value="Eukaryota"/>
</dbReference>
<feature type="chain" id="PRO_5003867892" evidence="1">
    <location>
        <begin position="21"/>
        <end position="186"/>
    </location>
</feature>